<feature type="region of interest" description="Disordered" evidence="1">
    <location>
        <begin position="27"/>
        <end position="191"/>
    </location>
</feature>
<evidence type="ECO:0000313" key="3">
    <source>
        <dbReference type="Proteomes" id="UP001066276"/>
    </source>
</evidence>
<sequence length="191" mass="20668">MNRDIRPLASGDSMRLQPLRPAAFYIQYRQAPGRGSNERAIQPQLSSPSPRRGPPRPTESPTPSATPPGPSKAVQATISQLREPSPLHLSSYRLQAPPGIQAQPGPASRNHTASQISVSSPHSVQPCHAKLRRVTPRAERSRRSLVGLALHVRKASPAHHITGRPSNPRGTYRSSRPPQAVQPAVSARYGP</sequence>
<gene>
    <name evidence="2" type="ORF">NDU88_005593</name>
</gene>
<feature type="compositionally biased region" description="Low complexity" evidence="1">
    <location>
        <begin position="95"/>
        <end position="107"/>
    </location>
</feature>
<dbReference type="Proteomes" id="UP001066276">
    <property type="component" value="Chromosome 11"/>
</dbReference>
<evidence type="ECO:0000256" key="1">
    <source>
        <dbReference type="SAM" id="MobiDB-lite"/>
    </source>
</evidence>
<feature type="compositionally biased region" description="Pro residues" evidence="1">
    <location>
        <begin position="51"/>
        <end position="70"/>
    </location>
</feature>
<feature type="compositionally biased region" description="Polar residues" evidence="1">
    <location>
        <begin position="109"/>
        <end position="123"/>
    </location>
</feature>
<name>A0AAV7LN77_PLEWA</name>
<reference evidence="2" key="1">
    <citation type="journal article" date="2022" name="bioRxiv">
        <title>Sequencing and chromosome-scale assembly of the giantPleurodeles waltlgenome.</title>
        <authorList>
            <person name="Brown T."/>
            <person name="Elewa A."/>
            <person name="Iarovenko S."/>
            <person name="Subramanian E."/>
            <person name="Araus A.J."/>
            <person name="Petzold A."/>
            <person name="Susuki M."/>
            <person name="Suzuki K.-i.T."/>
            <person name="Hayashi T."/>
            <person name="Toyoda A."/>
            <person name="Oliveira C."/>
            <person name="Osipova E."/>
            <person name="Leigh N.D."/>
            <person name="Simon A."/>
            <person name="Yun M.H."/>
        </authorList>
    </citation>
    <scope>NUCLEOTIDE SEQUENCE</scope>
    <source>
        <strain evidence="2">20211129_DDA</strain>
        <tissue evidence="2">Liver</tissue>
    </source>
</reference>
<comment type="caution">
    <text evidence="2">The sequence shown here is derived from an EMBL/GenBank/DDBJ whole genome shotgun (WGS) entry which is preliminary data.</text>
</comment>
<keyword evidence="3" id="KW-1185">Reference proteome</keyword>
<organism evidence="2 3">
    <name type="scientific">Pleurodeles waltl</name>
    <name type="common">Iberian ribbed newt</name>
    <dbReference type="NCBI Taxonomy" id="8319"/>
    <lineage>
        <taxon>Eukaryota</taxon>
        <taxon>Metazoa</taxon>
        <taxon>Chordata</taxon>
        <taxon>Craniata</taxon>
        <taxon>Vertebrata</taxon>
        <taxon>Euteleostomi</taxon>
        <taxon>Amphibia</taxon>
        <taxon>Batrachia</taxon>
        <taxon>Caudata</taxon>
        <taxon>Salamandroidea</taxon>
        <taxon>Salamandridae</taxon>
        <taxon>Pleurodelinae</taxon>
        <taxon>Pleurodeles</taxon>
    </lineage>
</organism>
<evidence type="ECO:0000313" key="2">
    <source>
        <dbReference type="EMBL" id="KAJ1092483.1"/>
    </source>
</evidence>
<protein>
    <submittedName>
        <fullName evidence="2">Uncharacterized protein</fullName>
    </submittedName>
</protein>
<proteinExistence type="predicted"/>
<feature type="compositionally biased region" description="Polar residues" evidence="1">
    <location>
        <begin position="164"/>
        <end position="177"/>
    </location>
</feature>
<dbReference type="AlphaFoldDB" id="A0AAV7LN77"/>
<dbReference type="EMBL" id="JANPWB010000015">
    <property type="protein sequence ID" value="KAJ1092483.1"/>
    <property type="molecule type" value="Genomic_DNA"/>
</dbReference>
<accession>A0AAV7LN77</accession>